<dbReference type="OrthoDB" id="5575144at2759"/>
<evidence type="ECO:0000256" key="1">
    <source>
        <dbReference type="ARBA" id="ARBA00022723"/>
    </source>
</evidence>
<feature type="compositionally biased region" description="Basic residues" evidence="8">
    <location>
        <begin position="148"/>
        <end position="159"/>
    </location>
</feature>
<dbReference type="CDD" id="cd00067">
    <property type="entry name" value="GAL4"/>
    <property type="match status" value="1"/>
</dbReference>
<dbReference type="AlphaFoldDB" id="A0A0C9Y9E6"/>
<feature type="region of interest" description="Disordered" evidence="8">
    <location>
        <begin position="1"/>
        <end position="24"/>
    </location>
</feature>
<dbReference type="GO" id="GO:0008270">
    <property type="term" value="F:zinc ion binding"/>
    <property type="evidence" value="ECO:0007669"/>
    <property type="project" value="InterPro"/>
</dbReference>
<gene>
    <name evidence="10" type="ORF">PISMIDRAFT_681565</name>
</gene>
<keyword evidence="6" id="KW-0539">Nucleus</keyword>
<evidence type="ECO:0000256" key="5">
    <source>
        <dbReference type="ARBA" id="ARBA00023163"/>
    </source>
</evidence>
<accession>A0A0C9Y9E6</accession>
<feature type="compositionally biased region" description="Low complexity" evidence="8">
    <location>
        <begin position="322"/>
        <end position="333"/>
    </location>
</feature>
<feature type="domain" description="Zn(2)-C6 fungal-type" evidence="9">
    <location>
        <begin position="108"/>
        <end position="137"/>
    </location>
</feature>
<dbReference type="PROSITE" id="PS50048">
    <property type="entry name" value="ZN2_CY6_FUNGAL_2"/>
    <property type="match status" value="1"/>
</dbReference>
<evidence type="ECO:0000313" key="11">
    <source>
        <dbReference type="Proteomes" id="UP000054018"/>
    </source>
</evidence>
<dbReference type="GO" id="GO:0000981">
    <property type="term" value="F:DNA-binding transcription factor activity, RNA polymerase II-specific"/>
    <property type="evidence" value="ECO:0007669"/>
    <property type="project" value="InterPro"/>
</dbReference>
<name>A0A0C9Y9E6_9AGAM</name>
<dbReference type="SUPFAM" id="SSF57701">
    <property type="entry name" value="Zn2/Cys6 DNA-binding domain"/>
    <property type="match status" value="1"/>
</dbReference>
<evidence type="ECO:0000259" key="9">
    <source>
        <dbReference type="PROSITE" id="PS50048"/>
    </source>
</evidence>
<feature type="region of interest" description="Disordered" evidence="8">
    <location>
        <begin position="255"/>
        <end position="356"/>
    </location>
</feature>
<dbReference type="InterPro" id="IPR050335">
    <property type="entry name" value="ERT1_acuK_gluconeogen_tf"/>
</dbReference>
<keyword evidence="3" id="KW-0805">Transcription regulation</keyword>
<feature type="compositionally biased region" description="Low complexity" evidence="8">
    <location>
        <begin position="182"/>
        <end position="191"/>
    </location>
</feature>
<feature type="region of interest" description="Disordered" evidence="8">
    <location>
        <begin position="76"/>
        <end position="99"/>
    </location>
</feature>
<dbReference type="GO" id="GO:0003677">
    <property type="term" value="F:DNA binding"/>
    <property type="evidence" value="ECO:0007669"/>
    <property type="project" value="UniProtKB-KW"/>
</dbReference>
<keyword evidence="5" id="KW-0804">Transcription</keyword>
<dbReference type="EMBL" id="KN833753">
    <property type="protein sequence ID" value="KIK21330.1"/>
    <property type="molecule type" value="Genomic_DNA"/>
</dbReference>
<protein>
    <recommendedName>
        <fullName evidence="7">Transcription activator of gluconeogenesis ERT1</fullName>
    </recommendedName>
</protein>
<feature type="region of interest" description="Disordered" evidence="8">
    <location>
        <begin position="144"/>
        <end position="201"/>
    </location>
</feature>
<dbReference type="InterPro" id="IPR001138">
    <property type="entry name" value="Zn2Cys6_DnaBD"/>
</dbReference>
<proteinExistence type="predicted"/>
<evidence type="ECO:0000256" key="6">
    <source>
        <dbReference type="ARBA" id="ARBA00023242"/>
    </source>
</evidence>
<reference evidence="10 11" key="1">
    <citation type="submission" date="2014-04" db="EMBL/GenBank/DDBJ databases">
        <authorList>
            <consortium name="DOE Joint Genome Institute"/>
            <person name="Kuo A."/>
            <person name="Kohler A."/>
            <person name="Costa M.D."/>
            <person name="Nagy L.G."/>
            <person name="Floudas D."/>
            <person name="Copeland A."/>
            <person name="Barry K.W."/>
            <person name="Cichocki N."/>
            <person name="Veneault-Fourrey C."/>
            <person name="LaButti K."/>
            <person name="Lindquist E.A."/>
            <person name="Lipzen A."/>
            <person name="Lundell T."/>
            <person name="Morin E."/>
            <person name="Murat C."/>
            <person name="Sun H."/>
            <person name="Tunlid A."/>
            <person name="Henrissat B."/>
            <person name="Grigoriev I.V."/>
            <person name="Hibbett D.S."/>
            <person name="Martin F."/>
            <person name="Nordberg H.P."/>
            <person name="Cantor M.N."/>
            <person name="Hua S.X."/>
        </authorList>
    </citation>
    <scope>NUCLEOTIDE SEQUENCE [LARGE SCALE GENOMIC DNA]</scope>
    <source>
        <strain evidence="10 11">441</strain>
    </source>
</reference>
<evidence type="ECO:0000313" key="10">
    <source>
        <dbReference type="EMBL" id="KIK21330.1"/>
    </source>
</evidence>
<evidence type="ECO:0000256" key="8">
    <source>
        <dbReference type="SAM" id="MobiDB-lite"/>
    </source>
</evidence>
<dbReference type="PANTHER" id="PTHR47659">
    <property type="entry name" value="ZN(II)2CYS6 TRANSCRIPTION FACTOR (EUROFUNG)-RELATED"/>
    <property type="match status" value="1"/>
</dbReference>
<dbReference type="Gene3D" id="4.10.240.10">
    <property type="entry name" value="Zn(2)-C6 fungal-type DNA-binding domain"/>
    <property type="match status" value="1"/>
</dbReference>
<evidence type="ECO:0000256" key="3">
    <source>
        <dbReference type="ARBA" id="ARBA00023015"/>
    </source>
</evidence>
<sequence>MVNDQAKSAGPVAQEHPYPPTMAPYPQGFGPTYPGYPIYFAQPPDANHGDGSNGTTPAPPFMIPIAAAPGMLYPYPPPPGQPYPQFQQPAPPAAANGPRPKRKQVKMACTNCATACKRCDEVRPCQRCVKYGIQESCIDGVRKERQKGIKRGPYKRKNKVTTGDASFGGFPATGGGDSEWQANGASSSNAPSSPPPAPVHAIPHYPPEGFFPYFFPPPGFVPPGHEGGPAPDAAPNGTSQPPAMMPYYAMPPPGYFPFPPGVYPPSQNGAQVPTIDPADATRNASQPAESEGRVEESQATGKKRYKGGKNRESKSKKPKVVPPSHISETSTSGGTVGGSDQASEPGTNGPVEGDDV</sequence>
<organism evidence="10 11">
    <name type="scientific">Pisolithus microcarpus 441</name>
    <dbReference type="NCBI Taxonomy" id="765257"/>
    <lineage>
        <taxon>Eukaryota</taxon>
        <taxon>Fungi</taxon>
        <taxon>Dikarya</taxon>
        <taxon>Basidiomycota</taxon>
        <taxon>Agaricomycotina</taxon>
        <taxon>Agaricomycetes</taxon>
        <taxon>Agaricomycetidae</taxon>
        <taxon>Boletales</taxon>
        <taxon>Sclerodermatineae</taxon>
        <taxon>Pisolithaceae</taxon>
        <taxon>Pisolithus</taxon>
    </lineage>
</organism>
<evidence type="ECO:0000256" key="4">
    <source>
        <dbReference type="ARBA" id="ARBA00023125"/>
    </source>
</evidence>
<feature type="compositionally biased region" description="Low complexity" evidence="8">
    <location>
        <begin position="83"/>
        <end position="98"/>
    </location>
</feature>
<reference evidence="11" key="2">
    <citation type="submission" date="2015-01" db="EMBL/GenBank/DDBJ databases">
        <title>Evolutionary Origins and Diversification of the Mycorrhizal Mutualists.</title>
        <authorList>
            <consortium name="DOE Joint Genome Institute"/>
            <consortium name="Mycorrhizal Genomics Consortium"/>
            <person name="Kohler A."/>
            <person name="Kuo A."/>
            <person name="Nagy L.G."/>
            <person name="Floudas D."/>
            <person name="Copeland A."/>
            <person name="Barry K.W."/>
            <person name="Cichocki N."/>
            <person name="Veneault-Fourrey C."/>
            <person name="LaButti K."/>
            <person name="Lindquist E.A."/>
            <person name="Lipzen A."/>
            <person name="Lundell T."/>
            <person name="Morin E."/>
            <person name="Murat C."/>
            <person name="Riley R."/>
            <person name="Ohm R."/>
            <person name="Sun H."/>
            <person name="Tunlid A."/>
            <person name="Henrissat B."/>
            <person name="Grigoriev I.V."/>
            <person name="Hibbett D.S."/>
            <person name="Martin F."/>
        </authorList>
    </citation>
    <scope>NUCLEOTIDE SEQUENCE [LARGE SCALE GENOMIC DNA]</scope>
    <source>
        <strain evidence="11">441</strain>
    </source>
</reference>
<dbReference type="Proteomes" id="UP000054018">
    <property type="component" value="Unassembled WGS sequence"/>
</dbReference>
<evidence type="ECO:0000256" key="2">
    <source>
        <dbReference type="ARBA" id="ARBA00022833"/>
    </source>
</evidence>
<dbReference type="InterPro" id="IPR036864">
    <property type="entry name" value="Zn2-C6_fun-type_DNA-bd_sf"/>
</dbReference>
<dbReference type="STRING" id="765257.A0A0C9Y9E6"/>
<dbReference type="SMART" id="SM00066">
    <property type="entry name" value="GAL4"/>
    <property type="match status" value="1"/>
</dbReference>
<dbReference type="HOGENOM" id="CLU_040323_0_0_1"/>
<keyword evidence="11" id="KW-1185">Reference proteome</keyword>
<evidence type="ECO:0000256" key="7">
    <source>
        <dbReference type="ARBA" id="ARBA00040903"/>
    </source>
</evidence>
<keyword evidence="1" id="KW-0479">Metal-binding</keyword>
<keyword evidence="2" id="KW-0862">Zinc</keyword>
<dbReference type="PANTHER" id="PTHR47659:SF7">
    <property type="entry name" value="FUNGAL TRANSCRIPTIONAL REGULATORY PROTEIN, N-TERMINAL DOMAIN-CONTAINING PROTEIN"/>
    <property type="match status" value="1"/>
</dbReference>
<keyword evidence="4" id="KW-0238">DNA-binding</keyword>